<keyword evidence="4" id="KW-1185">Reference proteome</keyword>
<proteinExistence type="predicted"/>
<dbReference type="RefSeq" id="WP_167931711.1">
    <property type="nucleotide sequence ID" value="NZ_JAAVJB010000009.1"/>
</dbReference>
<feature type="compositionally biased region" description="Acidic residues" evidence="1">
    <location>
        <begin position="44"/>
        <end position="63"/>
    </location>
</feature>
<feature type="chain" id="PRO_5045067223" description="Nuclear transport factor 2 family protein" evidence="2">
    <location>
        <begin position="28"/>
        <end position="189"/>
    </location>
</feature>
<evidence type="ECO:0000313" key="4">
    <source>
        <dbReference type="Proteomes" id="UP000746503"/>
    </source>
</evidence>
<accession>A0ABX1AH37</accession>
<evidence type="ECO:0000256" key="1">
    <source>
        <dbReference type="SAM" id="MobiDB-lite"/>
    </source>
</evidence>
<sequence length="189" mass="20043">MLRRTIFPTLLLSLVLTGCGSSGEAAAPEEPQNPGQGQGSPAVESEDEGETDAAEDDGAESDGADQAGGPDAWETPEEAYRSWLTASRLPDAELACGYLTDELVEKMLAEMEANGYPPVSGCEELTEATAEMYRAFGVSDEVTVEIVSETHTTATLFVTYVDGGDCGTIDMERTTRGWVITDQSEECAA</sequence>
<dbReference type="Proteomes" id="UP000746503">
    <property type="component" value="Unassembled WGS sequence"/>
</dbReference>
<evidence type="ECO:0000256" key="2">
    <source>
        <dbReference type="SAM" id="SignalP"/>
    </source>
</evidence>
<feature type="signal peptide" evidence="2">
    <location>
        <begin position="1"/>
        <end position="27"/>
    </location>
</feature>
<organism evidence="3 4">
    <name type="scientific">Streptomyces spiramenti</name>
    <dbReference type="NCBI Taxonomy" id="2720606"/>
    <lineage>
        <taxon>Bacteria</taxon>
        <taxon>Bacillati</taxon>
        <taxon>Actinomycetota</taxon>
        <taxon>Actinomycetes</taxon>
        <taxon>Kitasatosporales</taxon>
        <taxon>Streptomycetaceae</taxon>
        <taxon>Streptomyces</taxon>
    </lineage>
</organism>
<dbReference type="EMBL" id="JAAVJB010000009">
    <property type="protein sequence ID" value="NJP65179.1"/>
    <property type="molecule type" value="Genomic_DNA"/>
</dbReference>
<keyword evidence="2" id="KW-0732">Signal</keyword>
<dbReference type="PROSITE" id="PS51257">
    <property type="entry name" value="PROKAR_LIPOPROTEIN"/>
    <property type="match status" value="1"/>
</dbReference>
<comment type="caution">
    <text evidence="3">The sequence shown here is derived from an EMBL/GenBank/DDBJ whole genome shotgun (WGS) entry which is preliminary data.</text>
</comment>
<evidence type="ECO:0008006" key="5">
    <source>
        <dbReference type="Google" id="ProtNLM"/>
    </source>
</evidence>
<gene>
    <name evidence="3" type="ORF">HCJ92_02485</name>
</gene>
<name>A0ABX1AH37_9ACTN</name>
<feature type="region of interest" description="Disordered" evidence="1">
    <location>
        <begin position="22"/>
        <end position="74"/>
    </location>
</feature>
<evidence type="ECO:0000313" key="3">
    <source>
        <dbReference type="EMBL" id="NJP65179.1"/>
    </source>
</evidence>
<reference evidence="3 4" key="1">
    <citation type="submission" date="2020-03" db="EMBL/GenBank/DDBJ databases">
        <title>Draft genome of Streptomyces sp. ventii, isolated from the Axial Seamount in the Pacific Ocean, and resequencing of the two type strains Streptomyces lonarensis strain NCL 716 and Streptomyces bohaiensis strain 11A07.</title>
        <authorList>
            <person name="Loughran R.M."/>
            <person name="Pfannmuller K.M."/>
            <person name="Wasson B.J."/>
            <person name="Deadmond M.C."/>
            <person name="Paddock B.E."/>
            <person name="Koyack M.J."/>
            <person name="Gallegos D.A."/>
            <person name="Mitchell E.A."/>
            <person name="Ushijima B."/>
            <person name="Saw J.H."/>
            <person name="Mcphail K.L."/>
            <person name="Videau P."/>
        </authorList>
    </citation>
    <scope>NUCLEOTIDE SEQUENCE [LARGE SCALE GENOMIC DNA]</scope>
    <source>
        <strain evidence="4">5675061</strain>
    </source>
</reference>
<protein>
    <recommendedName>
        <fullName evidence="5">Nuclear transport factor 2 family protein</fullName>
    </recommendedName>
</protein>